<keyword evidence="6" id="KW-0303">Gap junction</keyword>
<feature type="transmembrane region" description="Helical" evidence="12">
    <location>
        <begin position="29"/>
        <end position="48"/>
    </location>
</feature>
<dbReference type="InterPro" id="IPR037249">
    <property type="entry name" value="TAFH/NHR1_dom_sf"/>
</dbReference>
<comment type="caution">
    <text evidence="14">The sequence shown here is derived from an EMBL/GenBank/DDBJ whole genome shotgun (WGS) entry which is preliminary data.</text>
</comment>
<accession>A0ABR1EC22</accession>
<evidence type="ECO:0000256" key="13">
    <source>
        <dbReference type="SAM" id="MobiDB-lite"/>
    </source>
</evidence>
<evidence type="ECO:0000256" key="6">
    <source>
        <dbReference type="ARBA" id="ARBA00022868"/>
    </source>
</evidence>
<evidence type="ECO:0000256" key="2">
    <source>
        <dbReference type="ARBA" id="ARBA00004651"/>
    </source>
</evidence>
<proteinExistence type="inferred from homology"/>
<feature type="compositionally biased region" description="Basic and acidic residues" evidence="13">
    <location>
        <begin position="1038"/>
        <end position="1047"/>
    </location>
</feature>
<evidence type="ECO:0000256" key="9">
    <source>
        <dbReference type="ARBA" id="ARBA00023065"/>
    </source>
</evidence>
<protein>
    <recommendedName>
        <fullName evidence="12">Innexin</fullName>
    </recommendedName>
</protein>
<keyword evidence="5 12" id="KW-0812">Transmembrane</keyword>
<dbReference type="InterPro" id="IPR000990">
    <property type="entry name" value="Innexin"/>
</dbReference>
<dbReference type="SUPFAM" id="SSF158553">
    <property type="entry name" value="TAFH domain-like"/>
    <property type="match status" value="1"/>
</dbReference>
<evidence type="ECO:0000256" key="1">
    <source>
        <dbReference type="ARBA" id="ARBA00004610"/>
    </source>
</evidence>
<evidence type="ECO:0000256" key="12">
    <source>
        <dbReference type="RuleBase" id="RU010713"/>
    </source>
</evidence>
<dbReference type="PANTHER" id="PTHR11893">
    <property type="entry name" value="INNEXIN"/>
    <property type="match status" value="1"/>
</dbReference>
<evidence type="ECO:0000313" key="14">
    <source>
        <dbReference type="EMBL" id="KAK6760153.1"/>
    </source>
</evidence>
<keyword evidence="4" id="KW-1003">Cell membrane</keyword>
<dbReference type="PROSITE" id="PS51013">
    <property type="entry name" value="PANNEXIN"/>
    <property type="match status" value="1"/>
</dbReference>
<keyword evidence="3 12" id="KW-0813">Transport</keyword>
<sequence>MIGAIVPYVSKIRRSYQSNDLIDRLNYQYTAMLVALGAITLAATQYVGKPIQCWVPAQFTGAWEKYAETYCFIKGSYFLPDDEHPNEDFIERDNAVIGYYQWVPLMLALQAFLFYVPCIVWKALNCSTGINVKDVLENTAKVKKNVTVKERENQVSKAATHLQEALELQRELKSEAGMLSKMRKSGFYLSAVYVFTKFLYVFNIFAQFCIFSAFLGTNNSFWGWEIFRDIWSGREWNVTGHFPRVTMCDFTVRVLGALHRWTVQCVLMINMFTEKIYVFLWFWFILVGVLSVISLIYWLIALVGTNFQRGFVTKYLRCMGEINEPPSRIEEEKVGGFVRNYLTSDGVFLLRLIQTNGGDMLAGEIIAAMFRQYNERRKAPMSEDSFGDSPDTTATLPRPSSATLKLLAVVYHIRLKSTLIRRKTKLFTMENNYYWNSPFSSSSTVNGYVPAAAQNTRAGVGYTMRNDQVPTMGMNQGGTREVLRAPYNAYFNSQPNTATQSWTSSPGGGSMVQNNQVRTGGMNEGGSGQVLRAPYQVYFNSQTNASMQGQMPFAGAGSSMQNNQGRLTEMNASGVGEVARTPYQMSFYPQTNTPMQMPLVTPNTGGTSFQNYQQRTADMTGGVNGEVYRSPYHSFFHPQANTPMQVSLAPPNTAGTVVPKIEEPTMEMNYGGIGDVYRTPYQMTFNPQANYPMQTWMSSPMAGSAMVKVENPATMMNGGGIGDMYRTPYQMTFDPRAYVPMQMSFMQTRPATMMIKSEEPAEMNGGDAGEVQRASDQRSPNPRPSSPMQLSLTPPTSTGNTVEDDDEPAEVKEMKEDSDGKVSSNTSQTSSPSRAKSPERLSNPAPPERYDVNLRFERKPHIDQIIRGDCSKKVQLLVDYLVAIINRAESMDARDNYFVGTALREHVKSIIMQALTGHMSAEEFAHVLEDVVKVRPFDSDFIKFLKTAIPHLSRAFIKGDVLIDHFLPSPGMYREPFVDVPFDICYLSMIWRDYYDLLVRNGEAPPITQQVAIALTHYDILHSDSSESTIKEGLMDMKSIDGSEHDGNMSSPDHGQHNSSMDVDDVAEELNKANMTDDHDDDKDDHDSDDSDSDSDDDDDDDDDDPTYDPSTDY</sequence>
<dbReference type="Pfam" id="PF00876">
    <property type="entry name" value="Innexin"/>
    <property type="match status" value="1"/>
</dbReference>
<evidence type="ECO:0000256" key="7">
    <source>
        <dbReference type="ARBA" id="ARBA00022949"/>
    </source>
</evidence>
<evidence type="ECO:0000256" key="8">
    <source>
        <dbReference type="ARBA" id="ARBA00022989"/>
    </source>
</evidence>
<dbReference type="EMBL" id="JAVFWL010000006">
    <property type="protein sequence ID" value="KAK6760153.1"/>
    <property type="molecule type" value="Genomic_DNA"/>
</dbReference>
<evidence type="ECO:0000256" key="11">
    <source>
        <dbReference type="ARBA" id="ARBA00023303"/>
    </source>
</evidence>
<feature type="region of interest" description="Disordered" evidence="13">
    <location>
        <begin position="1038"/>
        <end position="1114"/>
    </location>
</feature>
<feature type="compositionally biased region" description="Polar residues" evidence="13">
    <location>
        <begin position="786"/>
        <end position="801"/>
    </location>
</feature>
<evidence type="ECO:0000256" key="3">
    <source>
        <dbReference type="ARBA" id="ARBA00022448"/>
    </source>
</evidence>
<organism evidence="14 15">
    <name type="scientific">Necator americanus</name>
    <name type="common">Human hookworm</name>
    <dbReference type="NCBI Taxonomy" id="51031"/>
    <lineage>
        <taxon>Eukaryota</taxon>
        <taxon>Metazoa</taxon>
        <taxon>Ecdysozoa</taxon>
        <taxon>Nematoda</taxon>
        <taxon>Chromadorea</taxon>
        <taxon>Rhabditida</taxon>
        <taxon>Rhabditina</taxon>
        <taxon>Rhabditomorpha</taxon>
        <taxon>Strongyloidea</taxon>
        <taxon>Ancylostomatidae</taxon>
        <taxon>Bunostominae</taxon>
        <taxon>Necator</taxon>
    </lineage>
</organism>
<feature type="transmembrane region" description="Helical" evidence="12">
    <location>
        <begin position="276"/>
        <end position="300"/>
    </location>
</feature>
<feature type="compositionally biased region" description="Low complexity" evidence="13">
    <location>
        <begin position="823"/>
        <end position="833"/>
    </location>
</feature>
<keyword evidence="9 12" id="KW-0406">Ion transport</keyword>
<gene>
    <name evidence="14" type="primary">Necator_chrX.g21759</name>
    <name evidence="12" type="synonym">inx</name>
    <name evidence="14" type="ORF">RB195_021598</name>
</gene>
<keyword evidence="7" id="KW-0965">Cell junction</keyword>
<comment type="function">
    <text evidence="12">Structural component of the gap junctions.</text>
</comment>
<feature type="compositionally biased region" description="Polar residues" evidence="13">
    <location>
        <begin position="1048"/>
        <end position="1061"/>
    </location>
</feature>
<dbReference type="Gene3D" id="1.20.120.1110">
    <property type="entry name" value="TAFH/NHR1 domain"/>
    <property type="match status" value="1"/>
</dbReference>
<keyword evidence="10 12" id="KW-0472">Membrane</keyword>
<feature type="transmembrane region" description="Helical" evidence="12">
    <location>
        <begin position="102"/>
        <end position="124"/>
    </location>
</feature>
<feature type="compositionally biased region" description="Acidic residues" evidence="13">
    <location>
        <begin position="1078"/>
        <end position="1107"/>
    </location>
</feature>
<name>A0ABR1EC22_NECAM</name>
<reference evidence="14 15" key="1">
    <citation type="submission" date="2023-08" db="EMBL/GenBank/DDBJ databases">
        <title>A Necator americanus chromosomal reference genome.</title>
        <authorList>
            <person name="Ilik V."/>
            <person name="Petrzelkova K.J."/>
            <person name="Pardy F."/>
            <person name="Fuh T."/>
            <person name="Niatou-Singa F.S."/>
            <person name="Gouil Q."/>
            <person name="Baker L."/>
            <person name="Ritchie M.E."/>
            <person name="Jex A.R."/>
            <person name="Gazzola D."/>
            <person name="Li H."/>
            <person name="Toshio Fujiwara R."/>
            <person name="Zhan B."/>
            <person name="Aroian R.V."/>
            <person name="Pafco B."/>
            <person name="Schwarz E.M."/>
        </authorList>
    </citation>
    <scope>NUCLEOTIDE SEQUENCE [LARGE SCALE GENOMIC DNA]</scope>
    <source>
        <strain evidence="14 15">Aroian</strain>
        <tissue evidence="14">Whole animal</tissue>
    </source>
</reference>
<feature type="region of interest" description="Disordered" evidence="13">
    <location>
        <begin position="761"/>
        <end position="851"/>
    </location>
</feature>
<evidence type="ECO:0000256" key="10">
    <source>
        <dbReference type="ARBA" id="ARBA00023136"/>
    </source>
</evidence>
<evidence type="ECO:0000256" key="5">
    <source>
        <dbReference type="ARBA" id="ARBA00022692"/>
    </source>
</evidence>
<keyword evidence="8 12" id="KW-1133">Transmembrane helix</keyword>
<keyword evidence="15" id="KW-1185">Reference proteome</keyword>
<keyword evidence="11 12" id="KW-0407">Ion channel</keyword>
<evidence type="ECO:0000313" key="15">
    <source>
        <dbReference type="Proteomes" id="UP001303046"/>
    </source>
</evidence>
<evidence type="ECO:0000256" key="4">
    <source>
        <dbReference type="ARBA" id="ARBA00022475"/>
    </source>
</evidence>
<dbReference type="Proteomes" id="UP001303046">
    <property type="component" value="Unassembled WGS sequence"/>
</dbReference>
<feature type="compositionally biased region" description="Basic and acidic residues" evidence="13">
    <location>
        <begin position="809"/>
        <end position="820"/>
    </location>
</feature>
<feature type="transmembrane region" description="Helical" evidence="12">
    <location>
        <begin position="187"/>
        <end position="215"/>
    </location>
</feature>
<dbReference type="PANTHER" id="PTHR11893:SF36">
    <property type="entry name" value="INNEXIN-5"/>
    <property type="match status" value="1"/>
</dbReference>
<dbReference type="PRINTS" id="PR01262">
    <property type="entry name" value="INNEXIN"/>
</dbReference>
<comment type="similarity">
    <text evidence="12">Belongs to the pannexin family.</text>
</comment>
<comment type="subcellular location">
    <subcellularLocation>
        <location evidence="1">Cell junction</location>
        <location evidence="1">Gap junction</location>
    </subcellularLocation>
    <subcellularLocation>
        <location evidence="2 12">Cell membrane</location>
        <topology evidence="2 12">Multi-pass membrane protein</topology>
    </subcellularLocation>
</comment>